<accession>A0AAV2H9G8</accession>
<dbReference type="PANTHER" id="PTHR43968:SF6">
    <property type="entry name" value="GLUTATHIONE S-TRANSFERASE OMEGA"/>
    <property type="match status" value="1"/>
</dbReference>
<sequence>MFWSVINSSFGAFRTRSTNFQKSISQILYRDRVCFLVETRSKKHTVMSNPDELRTPDAPLLEGQVLRMYSMRMCPYAQRARLILAAKGVNYDLVNVDLNSKPDWFFDYNPYGEVPVVIHNGGSVYESLITAEYLDDAFPNPQLYSSDPLVKAHEKIYFNHWTKKGIPAFYSLLKAGYKEPDLTKRLEEHVKVLDGYLRKLGKPYFHGDSVGFSDYMIWPWFERMPMLKDITEFDILPASYPHISGWTERMWKDPVVLKCMIDPKLMTEHYAHYRTGKPDFTIGAEKPGKVLQEPLENLDGLRDPVTRDRQK</sequence>
<evidence type="ECO:0000313" key="5">
    <source>
        <dbReference type="EMBL" id="CAL1530165.1"/>
    </source>
</evidence>
<keyword evidence="2" id="KW-0560">Oxidoreductase</keyword>
<reference evidence="5 6" key="1">
    <citation type="submission" date="2024-04" db="EMBL/GenBank/DDBJ databases">
        <authorList>
            <consortium name="Genoscope - CEA"/>
            <person name="William W."/>
        </authorList>
    </citation>
    <scope>NUCLEOTIDE SEQUENCE [LARGE SCALE GENOMIC DNA]</scope>
</reference>
<dbReference type="Gene3D" id="3.40.30.10">
    <property type="entry name" value="Glutaredoxin"/>
    <property type="match status" value="1"/>
</dbReference>
<evidence type="ECO:0000256" key="2">
    <source>
        <dbReference type="ARBA" id="ARBA00023002"/>
    </source>
</evidence>
<dbReference type="InterPro" id="IPR036282">
    <property type="entry name" value="Glutathione-S-Trfase_C_sf"/>
</dbReference>
<organism evidence="5 6">
    <name type="scientific">Lymnaea stagnalis</name>
    <name type="common">Great pond snail</name>
    <name type="synonym">Helix stagnalis</name>
    <dbReference type="NCBI Taxonomy" id="6523"/>
    <lineage>
        <taxon>Eukaryota</taxon>
        <taxon>Metazoa</taxon>
        <taxon>Spiralia</taxon>
        <taxon>Lophotrochozoa</taxon>
        <taxon>Mollusca</taxon>
        <taxon>Gastropoda</taxon>
        <taxon>Heterobranchia</taxon>
        <taxon>Euthyneura</taxon>
        <taxon>Panpulmonata</taxon>
        <taxon>Hygrophila</taxon>
        <taxon>Lymnaeoidea</taxon>
        <taxon>Lymnaeidae</taxon>
        <taxon>Lymnaea</taxon>
    </lineage>
</organism>
<dbReference type="Pfam" id="PF13417">
    <property type="entry name" value="GST_N_3"/>
    <property type="match status" value="1"/>
</dbReference>
<protein>
    <submittedName>
        <fullName evidence="5">Uncharacterized protein</fullName>
    </submittedName>
</protein>
<dbReference type="GO" id="GO:0005737">
    <property type="term" value="C:cytoplasm"/>
    <property type="evidence" value="ECO:0007669"/>
    <property type="project" value="InterPro"/>
</dbReference>
<dbReference type="EMBL" id="CAXITT010000063">
    <property type="protein sequence ID" value="CAL1530165.1"/>
    <property type="molecule type" value="Genomic_DNA"/>
</dbReference>
<dbReference type="SUPFAM" id="SSF47616">
    <property type="entry name" value="GST C-terminal domain-like"/>
    <property type="match status" value="1"/>
</dbReference>
<dbReference type="PROSITE" id="PS50404">
    <property type="entry name" value="GST_NTER"/>
    <property type="match status" value="1"/>
</dbReference>
<dbReference type="InterPro" id="IPR040079">
    <property type="entry name" value="Glutathione_S-Trfase"/>
</dbReference>
<dbReference type="PANTHER" id="PTHR43968">
    <property type="match status" value="1"/>
</dbReference>
<dbReference type="InterPro" id="IPR050983">
    <property type="entry name" value="GST_Omega/HSP26"/>
</dbReference>
<evidence type="ECO:0000259" key="3">
    <source>
        <dbReference type="PROSITE" id="PS50404"/>
    </source>
</evidence>
<evidence type="ECO:0000313" key="6">
    <source>
        <dbReference type="Proteomes" id="UP001497497"/>
    </source>
</evidence>
<dbReference type="PRINTS" id="PR01625">
    <property type="entry name" value="GSTRNSFRASEO"/>
</dbReference>
<dbReference type="InterPro" id="IPR036249">
    <property type="entry name" value="Thioredoxin-like_sf"/>
</dbReference>
<dbReference type="SFLD" id="SFLDG00358">
    <property type="entry name" value="Main_(cytGST)"/>
    <property type="match status" value="1"/>
</dbReference>
<dbReference type="PROSITE" id="PS50405">
    <property type="entry name" value="GST_CTER"/>
    <property type="match status" value="1"/>
</dbReference>
<dbReference type="Proteomes" id="UP001497497">
    <property type="component" value="Unassembled WGS sequence"/>
</dbReference>
<keyword evidence="6" id="KW-1185">Reference proteome</keyword>
<name>A0AAV2H9G8_LYMST</name>
<feature type="domain" description="GST N-terminal" evidence="3">
    <location>
        <begin position="64"/>
        <end position="142"/>
    </location>
</feature>
<dbReference type="SFLD" id="SFLDS00019">
    <property type="entry name" value="Glutathione_Transferase_(cytos"/>
    <property type="match status" value="1"/>
</dbReference>
<proteinExistence type="inferred from homology"/>
<comment type="similarity">
    <text evidence="1">Belongs to the GST superfamily. Omega family.</text>
</comment>
<evidence type="ECO:0000256" key="1">
    <source>
        <dbReference type="ARBA" id="ARBA00011067"/>
    </source>
</evidence>
<feature type="domain" description="GST C-terminal" evidence="4">
    <location>
        <begin position="147"/>
        <end position="273"/>
    </location>
</feature>
<dbReference type="Pfam" id="PF13410">
    <property type="entry name" value="GST_C_2"/>
    <property type="match status" value="1"/>
</dbReference>
<dbReference type="InterPro" id="IPR010987">
    <property type="entry name" value="Glutathione-S-Trfase_C-like"/>
</dbReference>
<comment type="caution">
    <text evidence="5">The sequence shown here is derived from an EMBL/GenBank/DDBJ whole genome shotgun (WGS) entry which is preliminary data.</text>
</comment>
<dbReference type="InterPro" id="IPR004045">
    <property type="entry name" value="Glutathione_S-Trfase_N"/>
</dbReference>
<evidence type="ECO:0000259" key="4">
    <source>
        <dbReference type="PROSITE" id="PS50405"/>
    </source>
</evidence>
<dbReference type="GO" id="GO:0045174">
    <property type="term" value="F:glutathione dehydrogenase (ascorbate) activity"/>
    <property type="evidence" value="ECO:0007669"/>
    <property type="project" value="UniProtKB-ARBA"/>
</dbReference>
<dbReference type="FunFam" id="3.40.30.10:FF:000123">
    <property type="entry name" value="Glutathione transferase o1"/>
    <property type="match status" value="1"/>
</dbReference>
<dbReference type="GO" id="GO:0006749">
    <property type="term" value="P:glutathione metabolic process"/>
    <property type="evidence" value="ECO:0007669"/>
    <property type="project" value="TreeGrafter"/>
</dbReference>
<dbReference type="FunFam" id="1.20.1050.10:FF:000009">
    <property type="entry name" value="Glutathione S-transferase omega-1"/>
    <property type="match status" value="1"/>
</dbReference>
<dbReference type="InterPro" id="IPR005442">
    <property type="entry name" value="GST_omega"/>
</dbReference>
<dbReference type="GO" id="GO:0004364">
    <property type="term" value="F:glutathione transferase activity"/>
    <property type="evidence" value="ECO:0007669"/>
    <property type="project" value="InterPro"/>
</dbReference>
<dbReference type="AlphaFoldDB" id="A0AAV2H9G8"/>
<dbReference type="SUPFAM" id="SSF52833">
    <property type="entry name" value="Thioredoxin-like"/>
    <property type="match status" value="1"/>
</dbReference>
<gene>
    <name evidence="5" type="ORF">GSLYS_00004298001</name>
</gene>
<dbReference type="Gene3D" id="1.20.1050.10">
    <property type="match status" value="1"/>
</dbReference>